<evidence type="ECO:0000313" key="5">
    <source>
        <dbReference type="Proteomes" id="UP000063699"/>
    </source>
</evidence>
<organism evidence="4 5">
    <name type="scientific">Kibdelosporangium phytohabitans</name>
    <dbReference type="NCBI Taxonomy" id="860235"/>
    <lineage>
        <taxon>Bacteria</taxon>
        <taxon>Bacillati</taxon>
        <taxon>Actinomycetota</taxon>
        <taxon>Actinomycetes</taxon>
        <taxon>Pseudonocardiales</taxon>
        <taxon>Pseudonocardiaceae</taxon>
        <taxon>Kibdelosporangium</taxon>
    </lineage>
</organism>
<accession>A0A0N7F530</accession>
<dbReference type="PANTHER" id="PTHR43877">
    <property type="entry name" value="AMINOALKYLPHOSPHONATE N-ACETYLTRANSFERASE-RELATED-RELATED"/>
    <property type="match status" value="1"/>
</dbReference>
<sequence>MMDGVPMQIRRAEAADVPAIVDMIADDQLGANRESPGDPRYLAAFAQIDADPNQYLAVLEVDGKVAGTLQLTFTPGLSRLGMTRATVEAVRVHADHRGSGFGQHLFEWAIAEARERGCGLVQLTTDASRGDAQRFYERLGFEASHIGMKLKL</sequence>
<evidence type="ECO:0000256" key="1">
    <source>
        <dbReference type="ARBA" id="ARBA00022679"/>
    </source>
</evidence>
<dbReference type="Gene3D" id="3.40.630.30">
    <property type="match status" value="1"/>
</dbReference>
<reference evidence="4 5" key="1">
    <citation type="submission" date="2015-07" db="EMBL/GenBank/DDBJ databases">
        <title>Genome sequencing of Kibdelosporangium phytohabitans.</title>
        <authorList>
            <person name="Qin S."/>
            <person name="Xing K."/>
        </authorList>
    </citation>
    <scope>NUCLEOTIDE SEQUENCE [LARGE SCALE GENOMIC DNA]</scope>
    <source>
        <strain evidence="4 5">KLBMP1111</strain>
    </source>
</reference>
<dbReference type="KEGG" id="kphy:AOZ06_45080"/>
<dbReference type="Proteomes" id="UP000063699">
    <property type="component" value="Chromosome"/>
</dbReference>
<dbReference type="InterPro" id="IPR000182">
    <property type="entry name" value="GNAT_dom"/>
</dbReference>
<evidence type="ECO:0000256" key="2">
    <source>
        <dbReference type="ARBA" id="ARBA00023315"/>
    </source>
</evidence>
<dbReference type="AlphaFoldDB" id="A0A0N7F530"/>
<evidence type="ECO:0000313" key="4">
    <source>
        <dbReference type="EMBL" id="ALG13087.1"/>
    </source>
</evidence>
<dbReference type="STRING" id="860235.AOZ06_45080"/>
<dbReference type="PROSITE" id="PS51186">
    <property type="entry name" value="GNAT"/>
    <property type="match status" value="1"/>
</dbReference>
<protein>
    <submittedName>
        <fullName evidence="4">GNAT family acetyltransferase</fullName>
    </submittedName>
</protein>
<name>A0A0N7F530_9PSEU</name>
<keyword evidence="5" id="KW-1185">Reference proteome</keyword>
<dbReference type="Pfam" id="PF00583">
    <property type="entry name" value="Acetyltransf_1"/>
    <property type="match status" value="1"/>
</dbReference>
<dbReference type="CDD" id="cd04301">
    <property type="entry name" value="NAT_SF"/>
    <property type="match status" value="1"/>
</dbReference>
<keyword evidence="1 4" id="KW-0808">Transferase</keyword>
<feature type="domain" description="N-acetyltransferase" evidence="3">
    <location>
        <begin position="7"/>
        <end position="152"/>
    </location>
</feature>
<dbReference type="SUPFAM" id="SSF55729">
    <property type="entry name" value="Acyl-CoA N-acyltransferases (Nat)"/>
    <property type="match status" value="1"/>
</dbReference>
<dbReference type="GO" id="GO:0016747">
    <property type="term" value="F:acyltransferase activity, transferring groups other than amino-acyl groups"/>
    <property type="evidence" value="ECO:0007669"/>
    <property type="project" value="InterPro"/>
</dbReference>
<dbReference type="InterPro" id="IPR016181">
    <property type="entry name" value="Acyl_CoA_acyltransferase"/>
</dbReference>
<keyword evidence="2" id="KW-0012">Acyltransferase</keyword>
<dbReference type="InterPro" id="IPR050832">
    <property type="entry name" value="Bact_Acetyltransf"/>
</dbReference>
<dbReference type="EMBL" id="CP012752">
    <property type="protein sequence ID" value="ALG13087.1"/>
    <property type="molecule type" value="Genomic_DNA"/>
</dbReference>
<evidence type="ECO:0000259" key="3">
    <source>
        <dbReference type="PROSITE" id="PS51186"/>
    </source>
</evidence>
<gene>
    <name evidence="4" type="ORF">AOZ06_45080</name>
</gene>
<proteinExistence type="predicted"/>
<dbReference type="OrthoDB" id="9789603at2"/>